<comment type="caution">
    <text evidence="8">The sequence shown here is derived from an EMBL/GenBank/DDBJ whole genome shotgun (WGS) entry which is preliminary data.</text>
</comment>
<sequence length="479" mass="51707">MIRPYLFLSASLSTLLWLAPLPASADNHTNDGERKPLYYRNPMGLPDTSPVPKKDSMGMDYIPVYADDEPSDSGVVKVSPARLQTLGVKTAKAQMQTLDAAIRAVGRVEINERLVYSLSPRFSGWIEQLYVNANGDPVKQGQPLFSLYSPELEATLGEIAIARQLDPAQAQAKAGAQALRQAASQRLANWQVKVEQGRLVMVSPLNGVVLSKSAVAGMGFSPGTPLYQLADLSHVWVLADVYEQDLARIKVGEAAQVSLDAYPGRQFNATITYLYPTLNTPTRTTPVRLELDNSEGILRPGMFAHVELAASGQQPRLTVPKSAVIDTGERQVVLKVLEAGKFQPQPVQLGLRGKDAVEILSGLEAGTEVVTAANFLIDAESNLKAALAQFNEAPASAFPQYQAKGVLESVDLASLSVTLTHEPIAELQWPGMTMDFQLDSEKVSEGLLPGQPITFSFEDRGDGEFVITSMSAENGHGGH</sequence>
<dbReference type="Pfam" id="PF25919">
    <property type="entry name" value="BSH_CusB"/>
    <property type="match status" value="1"/>
</dbReference>
<dbReference type="InterPro" id="IPR058649">
    <property type="entry name" value="CzcB_C"/>
</dbReference>
<gene>
    <name evidence="8" type="ORF">ACFFLH_06465</name>
</gene>
<comment type="similarity">
    <text evidence="1">Belongs to the membrane fusion protein (MFP) (TC 8.A.1) family.</text>
</comment>
<dbReference type="PANTHER" id="PTHR30097">
    <property type="entry name" value="CATION EFFLUX SYSTEM PROTEIN CUSB"/>
    <property type="match status" value="1"/>
</dbReference>
<dbReference type="Gene3D" id="2.40.420.20">
    <property type="match status" value="1"/>
</dbReference>
<dbReference type="SUPFAM" id="SSF111369">
    <property type="entry name" value="HlyD-like secretion proteins"/>
    <property type="match status" value="1"/>
</dbReference>
<dbReference type="Gene3D" id="2.40.50.320">
    <property type="entry name" value="Copper binding periplasmic protein CusF"/>
    <property type="match status" value="1"/>
</dbReference>
<dbReference type="InterPro" id="IPR006143">
    <property type="entry name" value="RND_pump_MFP"/>
</dbReference>
<evidence type="ECO:0000256" key="3">
    <source>
        <dbReference type="SAM" id="MobiDB-lite"/>
    </source>
</evidence>
<dbReference type="PANTHER" id="PTHR30097:SF15">
    <property type="entry name" value="CATION EFFLUX SYSTEM PROTEIN CUSB"/>
    <property type="match status" value="1"/>
</dbReference>
<evidence type="ECO:0000313" key="9">
    <source>
        <dbReference type="Proteomes" id="UP001589628"/>
    </source>
</evidence>
<dbReference type="RefSeq" id="WP_051527420.1">
    <property type="nucleotide sequence ID" value="NZ_JBHLZN010000002.1"/>
</dbReference>
<feature type="chain" id="PRO_5047027160" evidence="4">
    <location>
        <begin position="26"/>
        <end position="479"/>
    </location>
</feature>
<protein>
    <submittedName>
        <fullName evidence="8">Efflux RND transporter periplasmic adaptor subunit</fullName>
    </submittedName>
</protein>
<feature type="domain" description="CzcB-like C-terminal circularly permuted SH3-like" evidence="7">
    <location>
        <begin position="317"/>
        <end position="377"/>
    </location>
</feature>
<dbReference type="NCBIfam" id="TIGR01730">
    <property type="entry name" value="RND_mfp"/>
    <property type="match status" value="1"/>
</dbReference>
<dbReference type="Gene3D" id="2.40.30.170">
    <property type="match status" value="1"/>
</dbReference>
<evidence type="ECO:0000313" key="8">
    <source>
        <dbReference type="EMBL" id="MFB9886046.1"/>
    </source>
</evidence>
<feature type="signal peptide" evidence="4">
    <location>
        <begin position="1"/>
        <end position="25"/>
    </location>
</feature>
<dbReference type="Pfam" id="PF11604">
    <property type="entry name" value="CusF_Ec"/>
    <property type="match status" value="1"/>
</dbReference>
<keyword evidence="4" id="KW-0732">Signal</keyword>
<dbReference type="Proteomes" id="UP001589628">
    <property type="component" value="Unassembled WGS sequence"/>
</dbReference>
<dbReference type="InterPro" id="IPR058792">
    <property type="entry name" value="Beta-barrel_RND_2"/>
</dbReference>
<evidence type="ECO:0000256" key="2">
    <source>
        <dbReference type="ARBA" id="ARBA00022448"/>
    </source>
</evidence>
<keyword evidence="2" id="KW-0813">Transport</keyword>
<evidence type="ECO:0000256" key="1">
    <source>
        <dbReference type="ARBA" id="ARBA00009477"/>
    </source>
</evidence>
<dbReference type="Pfam" id="PF25954">
    <property type="entry name" value="Beta-barrel_RND_2"/>
    <property type="match status" value="1"/>
</dbReference>
<accession>A0ABV5Z9S9</accession>
<feature type="region of interest" description="Disordered" evidence="3">
    <location>
        <begin position="29"/>
        <end position="52"/>
    </location>
</feature>
<dbReference type="InterPro" id="IPR042230">
    <property type="entry name" value="CusF_sf"/>
</dbReference>
<evidence type="ECO:0000259" key="7">
    <source>
        <dbReference type="Pfam" id="PF25975"/>
    </source>
</evidence>
<dbReference type="EMBL" id="JBHLZN010000002">
    <property type="protein sequence ID" value="MFB9886046.1"/>
    <property type="molecule type" value="Genomic_DNA"/>
</dbReference>
<keyword evidence="9" id="KW-1185">Reference proteome</keyword>
<dbReference type="Gene3D" id="2.40.50.100">
    <property type="match status" value="1"/>
</dbReference>
<dbReference type="InterPro" id="IPR058790">
    <property type="entry name" value="BSH_CusB"/>
</dbReference>
<dbReference type="Pfam" id="PF25975">
    <property type="entry name" value="CzcB_C"/>
    <property type="match status" value="1"/>
</dbReference>
<evidence type="ECO:0000256" key="4">
    <source>
        <dbReference type="SAM" id="SignalP"/>
    </source>
</evidence>
<name>A0ABV5Z9S9_9GAMM</name>
<reference evidence="8 9" key="1">
    <citation type="submission" date="2024-09" db="EMBL/GenBank/DDBJ databases">
        <authorList>
            <person name="Sun Q."/>
            <person name="Mori K."/>
        </authorList>
    </citation>
    <scope>NUCLEOTIDE SEQUENCE [LARGE SCALE GENOMIC DNA]</scope>
    <source>
        <strain evidence="8 9">ATCC 51285</strain>
    </source>
</reference>
<dbReference type="InterPro" id="IPR021647">
    <property type="entry name" value="CusF_Ec"/>
</dbReference>
<evidence type="ECO:0000259" key="6">
    <source>
        <dbReference type="Pfam" id="PF25954"/>
    </source>
</evidence>
<evidence type="ECO:0000259" key="5">
    <source>
        <dbReference type="Pfam" id="PF25919"/>
    </source>
</evidence>
<feature type="domain" description="CusB-like barrel-sandwich hybrid" evidence="5">
    <location>
        <begin position="118"/>
        <end position="229"/>
    </location>
</feature>
<organism evidence="8 9">
    <name type="scientific">Balneatrix alpica</name>
    <dbReference type="NCBI Taxonomy" id="75684"/>
    <lineage>
        <taxon>Bacteria</taxon>
        <taxon>Pseudomonadati</taxon>
        <taxon>Pseudomonadota</taxon>
        <taxon>Gammaproteobacteria</taxon>
        <taxon>Oceanospirillales</taxon>
        <taxon>Balneatrichaceae</taxon>
        <taxon>Balneatrix</taxon>
    </lineage>
</organism>
<proteinExistence type="inferred from homology"/>
<feature type="domain" description="CusB-like beta-barrel" evidence="6">
    <location>
        <begin position="235"/>
        <end position="311"/>
    </location>
</feature>
<dbReference type="InterPro" id="IPR051909">
    <property type="entry name" value="MFP_Cation_Efflux"/>
</dbReference>